<accession>A0A064CIV9</accession>
<evidence type="ECO:0000313" key="3">
    <source>
        <dbReference type="Proteomes" id="UP000022835"/>
    </source>
</evidence>
<evidence type="ECO:0008006" key="4">
    <source>
        <dbReference type="Google" id="ProtNLM"/>
    </source>
</evidence>
<feature type="region of interest" description="Disordered" evidence="1">
    <location>
        <begin position="236"/>
        <end position="255"/>
    </location>
</feature>
<dbReference type="SUPFAM" id="SSF51197">
    <property type="entry name" value="Clavaminate synthase-like"/>
    <property type="match status" value="1"/>
</dbReference>
<gene>
    <name evidence="2" type="ORF">Y900_006880</name>
</gene>
<protein>
    <recommendedName>
        <fullName evidence="4">Fe2OG dioxygenase domain-containing protein</fullName>
    </recommendedName>
</protein>
<dbReference type="GO" id="GO:0016706">
    <property type="term" value="F:2-oxoglutarate-dependent dioxygenase activity"/>
    <property type="evidence" value="ECO:0007669"/>
    <property type="project" value="UniProtKB-ARBA"/>
</dbReference>
<dbReference type="OrthoDB" id="4684460at2"/>
<dbReference type="EMBL" id="JALN02000001">
    <property type="protein sequence ID" value="KDE98673.1"/>
    <property type="molecule type" value="Genomic_DNA"/>
</dbReference>
<dbReference type="Proteomes" id="UP000022835">
    <property type="component" value="Unassembled WGS sequence"/>
</dbReference>
<dbReference type="Pfam" id="PF05721">
    <property type="entry name" value="PhyH"/>
    <property type="match status" value="1"/>
</dbReference>
<dbReference type="AlphaFoldDB" id="A0A064CIV9"/>
<keyword evidence="3" id="KW-1185">Reference proteome</keyword>
<proteinExistence type="predicted"/>
<dbReference type="eggNOG" id="ENOG50348NU">
    <property type="taxonomic scope" value="Bacteria"/>
</dbReference>
<dbReference type="RefSeq" id="WP_036340456.1">
    <property type="nucleotide sequence ID" value="NZ_JALN02000001.1"/>
</dbReference>
<organism evidence="2 3">
    <name type="scientific">Mycolicibacterium aromaticivorans JS19b1 = JCM 16368</name>
    <dbReference type="NCBI Taxonomy" id="1440774"/>
    <lineage>
        <taxon>Bacteria</taxon>
        <taxon>Bacillati</taxon>
        <taxon>Actinomycetota</taxon>
        <taxon>Actinomycetes</taxon>
        <taxon>Mycobacteriales</taxon>
        <taxon>Mycobacteriaceae</taxon>
        <taxon>Mycolicibacterium</taxon>
    </lineage>
</organism>
<name>A0A064CIV9_9MYCO</name>
<reference evidence="2" key="1">
    <citation type="submission" date="2014-05" db="EMBL/GenBank/DDBJ databases">
        <title>Genome sequence of Mycobacterium aromaticivorans strain JS19b1T (= DSM 45407T).</title>
        <authorList>
            <person name="Kwak Y."/>
            <person name="Park G.-S."/>
            <person name="Li Q.X."/>
            <person name="Lee S.-E."/>
            <person name="Shin J.-H."/>
        </authorList>
    </citation>
    <scope>NUCLEOTIDE SEQUENCE [LARGE SCALE GENOMIC DNA]</scope>
    <source>
        <strain evidence="2">JS19b1</strain>
    </source>
</reference>
<dbReference type="InterPro" id="IPR008775">
    <property type="entry name" value="Phytyl_CoA_dOase-like"/>
</dbReference>
<dbReference type="STRING" id="1440774.Y900_006880"/>
<dbReference type="Gene3D" id="2.60.120.620">
    <property type="entry name" value="q2cbj1_9rhob like domain"/>
    <property type="match status" value="1"/>
</dbReference>
<evidence type="ECO:0000256" key="1">
    <source>
        <dbReference type="SAM" id="MobiDB-lite"/>
    </source>
</evidence>
<sequence>MTSTLTVTDLLANEGIADVTGLWPVDMVEDWNRRLDPIFAGTDGERRSYASADALAETGIFAELFSAPARQLIAGIHPSALLYHCHSYEIAANQGRPHIHRDKPLGWHRDTETIRSYTPDFPSFISIFILLSPVGADDGAFEFYPHRPNNGMRAGGDAVQLVGPVGTAAMWNRSYFHRASPNRGSVRRRVLKISFQPAGLPNDRIGLPEFTDARAHLSDPALLALIDANRVGTTTPLTDRGDIPAGTPLPPTTKNELSRTQAAYIRAQTVGFRALAAAGVV</sequence>
<evidence type="ECO:0000313" key="2">
    <source>
        <dbReference type="EMBL" id="KDE98673.1"/>
    </source>
</evidence>
<comment type="caution">
    <text evidence="2">The sequence shown here is derived from an EMBL/GenBank/DDBJ whole genome shotgun (WGS) entry which is preliminary data.</text>
</comment>